<feature type="region of interest" description="Disordered" evidence="1">
    <location>
        <begin position="318"/>
        <end position="460"/>
    </location>
</feature>
<name>A0A3N4IFI7_ASCIM</name>
<feature type="region of interest" description="Disordered" evidence="1">
    <location>
        <begin position="117"/>
        <end position="145"/>
    </location>
</feature>
<accession>A0A3N4IFI7</accession>
<keyword evidence="3" id="KW-1185">Reference proteome</keyword>
<dbReference type="OrthoDB" id="5427843at2759"/>
<sequence>MPLADDPYTPRQPSTPRTPRRVLRHSPSTPLLQHLPHPSIEYTPDLANRYNPRPPPPDHYTSHKLRSSTVHWDGVPHHRAPAIALPGSSNSSAYGDPHTAAQLVTATAFDPELERERTRWRSSPASRSQHHLRTESSGVDGAGDFRKLLPSLKNRVSSDFRRVLGRRQSEAVLNRQQNDISDKSPLSRFKQLLPNRAKTRREEEEARRKEAEAFLRNGRRTAGHARIIQMPPHHHMNPEDSLASDDGDEYYQPRTEAEIAEDRRRVGEFLFGDRPTLHLAERRAKHKRATGISDSVMDPYLHQPIPVHPAVRDFRRPSLPAIPRTDQPRKMSLGGGRYPKLERRPSATAGLRNTTETVPVPPRQSSQAALPAFPQRKYSGNLKDSRRRSVTWKQPTVDSPNQESEAREIRSITSSLSYDREQASTATQKWKSSMARADLEKPLPPPSPDLRPEPDSPELGNRAEAHLQESESFWDTADSLLPYIKAPKTYKDASNTGNVSSDFWNEADRTLELPPWRQSGSKMDEWLESLPSWEDGFLEEFTEKVKAEEQEQPRETLTSPPIQHFLRQRRKSDALRRELQLQSIQEESTPRSDADTPASMRDRMLRKPRPLGQMSTTLRDDKINNVPSPLYAPPSPPKTGANSIEAGVEALSPGEVDAISQSLVNKLSELERKWKSEGVEVTSVMKRMLYVVDKLVLDDFAEEQRRERGNEMGWGK</sequence>
<feature type="region of interest" description="Disordered" evidence="1">
    <location>
        <begin position="545"/>
        <end position="643"/>
    </location>
</feature>
<evidence type="ECO:0000313" key="3">
    <source>
        <dbReference type="Proteomes" id="UP000275078"/>
    </source>
</evidence>
<evidence type="ECO:0000256" key="1">
    <source>
        <dbReference type="SAM" id="MobiDB-lite"/>
    </source>
</evidence>
<dbReference type="Proteomes" id="UP000275078">
    <property type="component" value="Unassembled WGS sequence"/>
</dbReference>
<organism evidence="2 3">
    <name type="scientific">Ascobolus immersus RN42</name>
    <dbReference type="NCBI Taxonomy" id="1160509"/>
    <lineage>
        <taxon>Eukaryota</taxon>
        <taxon>Fungi</taxon>
        <taxon>Dikarya</taxon>
        <taxon>Ascomycota</taxon>
        <taxon>Pezizomycotina</taxon>
        <taxon>Pezizomycetes</taxon>
        <taxon>Pezizales</taxon>
        <taxon>Ascobolaceae</taxon>
        <taxon>Ascobolus</taxon>
    </lineage>
</organism>
<dbReference type="AlphaFoldDB" id="A0A3N4IFI7"/>
<evidence type="ECO:0000313" key="2">
    <source>
        <dbReference type="EMBL" id="RPA84913.1"/>
    </source>
</evidence>
<gene>
    <name evidence="2" type="ORF">BJ508DRAFT_359301</name>
</gene>
<feature type="compositionally biased region" description="Basic and acidic residues" evidence="1">
    <location>
        <begin position="588"/>
        <end position="605"/>
    </location>
</feature>
<feature type="region of interest" description="Disordered" evidence="1">
    <location>
        <begin position="1"/>
        <end position="65"/>
    </location>
</feature>
<protein>
    <submittedName>
        <fullName evidence="2">Uncharacterized protein</fullName>
    </submittedName>
</protein>
<feature type="compositionally biased region" description="Basic and acidic residues" evidence="1">
    <location>
        <begin position="545"/>
        <end position="554"/>
    </location>
</feature>
<reference evidence="2 3" key="1">
    <citation type="journal article" date="2018" name="Nat. Ecol. Evol.">
        <title>Pezizomycetes genomes reveal the molecular basis of ectomycorrhizal truffle lifestyle.</title>
        <authorList>
            <person name="Murat C."/>
            <person name="Payen T."/>
            <person name="Noel B."/>
            <person name="Kuo A."/>
            <person name="Morin E."/>
            <person name="Chen J."/>
            <person name="Kohler A."/>
            <person name="Krizsan K."/>
            <person name="Balestrini R."/>
            <person name="Da Silva C."/>
            <person name="Montanini B."/>
            <person name="Hainaut M."/>
            <person name="Levati E."/>
            <person name="Barry K.W."/>
            <person name="Belfiori B."/>
            <person name="Cichocki N."/>
            <person name="Clum A."/>
            <person name="Dockter R.B."/>
            <person name="Fauchery L."/>
            <person name="Guy J."/>
            <person name="Iotti M."/>
            <person name="Le Tacon F."/>
            <person name="Lindquist E.A."/>
            <person name="Lipzen A."/>
            <person name="Malagnac F."/>
            <person name="Mello A."/>
            <person name="Molinier V."/>
            <person name="Miyauchi S."/>
            <person name="Poulain J."/>
            <person name="Riccioni C."/>
            <person name="Rubini A."/>
            <person name="Sitrit Y."/>
            <person name="Splivallo R."/>
            <person name="Traeger S."/>
            <person name="Wang M."/>
            <person name="Zifcakova L."/>
            <person name="Wipf D."/>
            <person name="Zambonelli A."/>
            <person name="Paolocci F."/>
            <person name="Nowrousian M."/>
            <person name="Ottonello S."/>
            <person name="Baldrian P."/>
            <person name="Spatafora J.W."/>
            <person name="Henrissat B."/>
            <person name="Nagy L.G."/>
            <person name="Aury J.M."/>
            <person name="Wincker P."/>
            <person name="Grigoriev I.V."/>
            <person name="Bonfante P."/>
            <person name="Martin F.M."/>
        </authorList>
    </citation>
    <scope>NUCLEOTIDE SEQUENCE [LARGE SCALE GENOMIC DNA]</scope>
    <source>
        <strain evidence="2 3">RN42</strain>
    </source>
</reference>
<feature type="compositionally biased region" description="Polar residues" evidence="1">
    <location>
        <begin position="351"/>
        <end position="368"/>
    </location>
</feature>
<feature type="compositionally biased region" description="Polar residues" evidence="1">
    <location>
        <begin position="411"/>
        <end position="431"/>
    </location>
</feature>
<proteinExistence type="predicted"/>
<feature type="compositionally biased region" description="Polar residues" evidence="1">
    <location>
        <begin position="391"/>
        <end position="403"/>
    </location>
</feature>
<dbReference type="EMBL" id="ML119656">
    <property type="protein sequence ID" value="RPA84913.1"/>
    <property type="molecule type" value="Genomic_DNA"/>
</dbReference>